<dbReference type="SUPFAM" id="SSF51905">
    <property type="entry name" value="FAD/NAD(P)-binding domain"/>
    <property type="match status" value="1"/>
</dbReference>
<evidence type="ECO:0000259" key="4">
    <source>
        <dbReference type="Pfam" id="PF01266"/>
    </source>
</evidence>
<dbReference type="Gene3D" id="3.30.9.10">
    <property type="entry name" value="D-Amino Acid Oxidase, subunit A, domain 2"/>
    <property type="match status" value="1"/>
</dbReference>
<accession>A0A7I8VSN3</accession>
<dbReference type="GO" id="GO:0032981">
    <property type="term" value="P:mitochondrial respiratory chain complex I assembly"/>
    <property type="evidence" value="ECO:0007669"/>
    <property type="project" value="TreeGrafter"/>
</dbReference>
<sequence>MMFWSITRIFARRIQCQNFSLKKKWLGTASSQFASKDKVPSGVYMPGAGEGDYNVKEILLKDFAENKERGTESIEEDDQICPKESDIVILGGGIVGSSIAYFLKNRVQNSMNVTVVERDPTYSRASTCLSVGGLRQQFSLPENIQLSQFSATFFRKIKEHLSILGEEPPDIQFQPCSYLFLATSETSAENIFKQQRLQKELGAKVEILTKRQLQEKFPYMNFSDILIGSIGLENEGYFDPWLLLAAMRAKAVSLGVKYVRGEVTGFRFKDHQMAKPDGSGMFMNQKKLDMVDVKLEDGNHHPIKFAACVNAAGCWSGEIASMAGIGKGKGIQSVPLPVEPRKRYVYAVHCPDGPSLNFPMLIDYTGTYIRREGLSGHYICGVSPTEEEEPDISALDVDYEYFQHKIWPALANRVPAFNCLKVKSAWAGYYDYNYFDQNVIIGNHPFYKNMIFATGSSGHGIQHAPAIGNAVTELIVDGEFKTIDLKRLSFERILEGNTLKEEEIV</sequence>
<feature type="domain" description="FAD dependent oxidoreductase" evidence="4">
    <location>
        <begin position="86"/>
        <end position="474"/>
    </location>
</feature>
<dbReference type="PANTHER" id="PTHR13847">
    <property type="entry name" value="SARCOSINE DEHYDROGENASE-RELATED"/>
    <property type="match status" value="1"/>
</dbReference>
<evidence type="ECO:0000256" key="1">
    <source>
        <dbReference type="ARBA" id="ARBA00023002"/>
    </source>
</evidence>
<dbReference type="EMBL" id="CAJFCJ010000009">
    <property type="protein sequence ID" value="CAD5118716.1"/>
    <property type="molecule type" value="Genomic_DNA"/>
</dbReference>
<evidence type="ECO:0000313" key="6">
    <source>
        <dbReference type="Proteomes" id="UP000549394"/>
    </source>
</evidence>
<proteinExistence type="predicted"/>
<evidence type="ECO:0000256" key="3">
    <source>
        <dbReference type="ARBA" id="ARBA00046185"/>
    </source>
</evidence>
<dbReference type="OrthoDB" id="424974at2759"/>
<dbReference type="PANTHER" id="PTHR13847:SF287">
    <property type="entry name" value="FAD-DEPENDENT OXIDOREDUCTASE DOMAIN-CONTAINING PROTEIN 1"/>
    <property type="match status" value="1"/>
</dbReference>
<protein>
    <recommendedName>
        <fullName evidence="2">FAD-dependent oxidoreductase domain-containing protein 1</fullName>
    </recommendedName>
</protein>
<evidence type="ECO:0000313" key="5">
    <source>
        <dbReference type="EMBL" id="CAD5118716.1"/>
    </source>
</evidence>
<keyword evidence="1" id="KW-0560">Oxidoreductase</keyword>
<name>A0A7I8VSN3_9ANNE</name>
<comment type="caution">
    <text evidence="5">The sequence shown here is derived from an EMBL/GenBank/DDBJ whole genome shotgun (WGS) entry which is preliminary data.</text>
</comment>
<dbReference type="InterPro" id="IPR036188">
    <property type="entry name" value="FAD/NAD-bd_sf"/>
</dbReference>
<organism evidence="5 6">
    <name type="scientific">Dimorphilus gyrociliatus</name>
    <dbReference type="NCBI Taxonomy" id="2664684"/>
    <lineage>
        <taxon>Eukaryota</taxon>
        <taxon>Metazoa</taxon>
        <taxon>Spiralia</taxon>
        <taxon>Lophotrochozoa</taxon>
        <taxon>Annelida</taxon>
        <taxon>Polychaeta</taxon>
        <taxon>Polychaeta incertae sedis</taxon>
        <taxon>Dinophilidae</taxon>
        <taxon>Dimorphilus</taxon>
    </lineage>
</organism>
<keyword evidence="6" id="KW-1185">Reference proteome</keyword>
<dbReference type="FunFam" id="3.30.9.10:FF:000026">
    <property type="entry name" value="FAD-dependent oxidoreductase domain-containing protein 1"/>
    <property type="match status" value="1"/>
</dbReference>
<dbReference type="AlphaFoldDB" id="A0A7I8VSN3"/>
<reference evidence="5 6" key="1">
    <citation type="submission" date="2020-08" db="EMBL/GenBank/DDBJ databases">
        <authorList>
            <person name="Hejnol A."/>
        </authorList>
    </citation>
    <scope>NUCLEOTIDE SEQUENCE [LARGE SCALE GENOMIC DNA]</scope>
</reference>
<dbReference type="Pfam" id="PF01266">
    <property type="entry name" value="DAO"/>
    <property type="match status" value="1"/>
</dbReference>
<evidence type="ECO:0000256" key="2">
    <source>
        <dbReference type="ARBA" id="ARBA00039785"/>
    </source>
</evidence>
<dbReference type="Proteomes" id="UP000549394">
    <property type="component" value="Unassembled WGS sequence"/>
</dbReference>
<dbReference type="Gene3D" id="3.50.50.60">
    <property type="entry name" value="FAD/NAD(P)-binding domain"/>
    <property type="match status" value="1"/>
</dbReference>
<comment type="function">
    <text evidence="3">Required for the assembly of the mitochondrial membrane respiratory chain NADH dehydrogenase (Complex I). Involved in mid-late stages of complex I assembly.</text>
</comment>
<gene>
    <name evidence="5" type="ORF">DGYR_LOCUS7046</name>
</gene>
<dbReference type="InterPro" id="IPR006076">
    <property type="entry name" value="FAD-dep_OxRdtase"/>
</dbReference>
<dbReference type="GO" id="GO:0005739">
    <property type="term" value="C:mitochondrion"/>
    <property type="evidence" value="ECO:0007669"/>
    <property type="project" value="GOC"/>
</dbReference>
<dbReference type="GO" id="GO:0016491">
    <property type="term" value="F:oxidoreductase activity"/>
    <property type="evidence" value="ECO:0007669"/>
    <property type="project" value="UniProtKB-KW"/>
</dbReference>